<dbReference type="SUPFAM" id="SSF54452">
    <property type="entry name" value="MHC antigen-recognition domain"/>
    <property type="match status" value="1"/>
</dbReference>
<dbReference type="PANTHER" id="PTHR16675">
    <property type="entry name" value="MHC CLASS I-RELATED"/>
    <property type="match status" value="1"/>
</dbReference>
<dbReference type="GO" id="GO:0009897">
    <property type="term" value="C:external side of plasma membrane"/>
    <property type="evidence" value="ECO:0007669"/>
    <property type="project" value="TreeGrafter"/>
</dbReference>
<organism evidence="5 6">
    <name type="scientific">Clupea harengus</name>
    <name type="common">Atlantic herring</name>
    <dbReference type="NCBI Taxonomy" id="7950"/>
    <lineage>
        <taxon>Eukaryota</taxon>
        <taxon>Metazoa</taxon>
        <taxon>Chordata</taxon>
        <taxon>Craniata</taxon>
        <taxon>Vertebrata</taxon>
        <taxon>Euteleostomi</taxon>
        <taxon>Actinopterygii</taxon>
        <taxon>Neopterygii</taxon>
        <taxon>Teleostei</taxon>
        <taxon>Clupei</taxon>
        <taxon>Clupeiformes</taxon>
        <taxon>Clupeoidei</taxon>
        <taxon>Clupeidae</taxon>
        <taxon>Clupea</taxon>
    </lineage>
</organism>
<dbReference type="AlphaFoldDB" id="A0A6P8GSN6"/>
<dbReference type="OrthoDB" id="8890485at2759"/>
<dbReference type="Gene3D" id="2.60.40.10">
    <property type="entry name" value="Immunoglobulins"/>
    <property type="match status" value="1"/>
</dbReference>
<dbReference type="PANTHER" id="PTHR16675:SF193">
    <property type="entry name" value="LOC571647 PROTEIN-RELATED"/>
    <property type="match status" value="1"/>
</dbReference>
<sequence length="340" mass="38003">MDVDTLEVQFTVFRAPNSSLQFQQTSLFNGHVIFSCNSQTLTDQPRQAWVTHTFTQEELEERRMQCEGQRNEHFACLASIDNTITAEFLQRRRGCMINSSGVFAFEEWCVNGEDFLTFEPQTLKWTPLSDLATPMAAKWNKHDIRNRVFGDFLHQVCPKAHDTLKLKRATWINESAQTEMELHIFSNPVPGSASTHLQCHVTAFDLSGVRIQLTKDGVPLDCGVERLGPRPNGDGTVQMRVGVQTTRDTNKHYRCEAHSQTVNKSVLFDDPSRHKNAIAIGAAIGAACVVVFLVIRGNVEEKQLNPPTSVIGDSYLLPTSHSGIPRLLPTGSSLYHRAGP</sequence>
<dbReference type="GO" id="GO:0006955">
    <property type="term" value="P:immune response"/>
    <property type="evidence" value="ECO:0007669"/>
    <property type="project" value="TreeGrafter"/>
</dbReference>
<keyword evidence="5" id="KW-1185">Reference proteome</keyword>
<dbReference type="SUPFAM" id="SSF48726">
    <property type="entry name" value="Immunoglobulin"/>
    <property type="match status" value="1"/>
</dbReference>
<keyword evidence="2" id="KW-0812">Transmembrane</keyword>
<evidence type="ECO:0000313" key="5">
    <source>
        <dbReference type="Proteomes" id="UP000515152"/>
    </source>
</evidence>
<dbReference type="InterPro" id="IPR011161">
    <property type="entry name" value="MHC_I-like_Ag-recog"/>
</dbReference>
<feature type="domain" description="Immunoglobulin C1-set" evidence="4">
    <location>
        <begin position="194"/>
        <end position="258"/>
    </location>
</feature>
<evidence type="ECO:0000313" key="6">
    <source>
        <dbReference type="RefSeq" id="XP_031438472.1"/>
    </source>
</evidence>
<evidence type="ECO:0000259" key="4">
    <source>
        <dbReference type="Pfam" id="PF07654"/>
    </source>
</evidence>
<dbReference type="Proteomes" id="UP000515152">
    <property type="component" value="Chromosome 2"/>
</dbReference>
<keyword evidence="2" id="KW-0472">Membrane</keyword>
<keyword evidence="2" id="KW-1133">Transmembrane helix</keyword>
<feature type="transmembrane region" description="Helical" evidence="2">
    <location>
        <begin position="277"/>
        <end position="295"/>
    </location>
</feature>
<evidence type="ECO:0000256" key="1">
    <source>
        <dbReference type="ARBA" id="ARBA00023180"/>
    </source>
</evidence>
<gene>
    <name evidence="6" type="primary">LOC116224052</name>
</gene>
<reference evidence="6" key="1">
    <citation type="submission" date="2025-08" db="UniProtKB">
        <authorList>
            <consortium name="RefSeq"/>
        </authorList>
    </citation>
    <scope>IDENTIFICATION</scope>
</reference>
<dbReference type="InterPro" id="IPR003597">
    <property type="entry name" value="Ig_C1-set"/>
</dbReference>
<dbReference type="GO" id="GO:0005615">
    <property type="term" value="C:extracellular space"/>
    <property type="evidence" value="ECO:0007669"/>
    <property type="project" value="TreeGrafter"/>
</dbReference>
<name>A0A6P8GSN6_CLUHA</name>
<keyword evidence="1" id="KW-0325">Glycoprotein</keyword>
<dbReference type="InterPro" id="IPR013783">
    <property type="entry name" value="Ig-like_fold"/>
</dbReference>
<dbReference type="InterPro" id="IPR011162">
    <property type="entry name" value="MHC_I/II-like_Ag-recog"/>
</dbReference>
<dbReference type="RefSeq" id="XP_031438472.1">
    <property type="nucleotide sequence ID" value="XM_031582612.1"/>
</dbReference>
<dbReference type="InterPro" id="IPR036179">
    <property type="entry name" value="Ig-like_dom_sf"/>
</dbReference>
<feature type="domain" description="MHC class I-like antigen recognition-like" evidence="3">
    <location>
        <begin position="32"/>
        <end position="159"/>
    </location>
</feature>
<dbReference type="InterPro" id="IPR050208">
    <property type="entry name" value="MHC_class-I_related"/>
</dbReference>
<proteinExistence type="predicted"/>
<dbReference type="KEGG" id="char:116224052"/>
<evidence type="ECO:0000256" key="2">
    <source>
        <dbReference type="SAM" id="Phobius"/>
    </source>
</evidence>
<dbReference type="Gene3D" id="3.30.500.10">
    <property type="entry name" value="MHC class I-like antigen recognition-like"/>
    <property type="match status" value="1"/>
</dbReference>
<dbReference type="InterPro" id="IPR037055">
    <property type="entry name" value="MHC_I-like_Ag-recog_sf"/>
</dbReference>
<protein>
    <submittedName>
        <fullName evidence="6">Hereditary hemochromatosis protein homolog</fullName>
    </submittedName>
</protein>
<accession>A0A6P8GSN6</accession>
<dbReference type="GeneID" id="116224052"/>
<evidence type="ECO:0000259" key="3">
    <source>
        <dbReference type="Pfam" id="PF00129"/>
    </source>
</evidence>
<dbReference type="Pfam" id="PF07654">
    <property type="entry name" value="C1-set"/>
    <property type="match status" value="1"/>
</dbReference>
<dbReference type="Pfam" id="PF00129">
    <property type="entry name" value="MHC_I"/>
    <property type="match status" value="1"/>
</dbReference>